<evidence type="ECO:0000313" key="2">
    <source>
        <dbReference type="Proteomes" id="UP000542353"/>
    </source>
</evidence>
<name>A0A7W7Z2F9_9BRAD</name>
<comment type="caution">
    <text evidence="1">The sequence shown here is derived from an EMBL/GenBank/DDBJ whole genome shotgun (WGS) entry which is preliminary data.</text>
</comment>
<dbReference type="InterPro" id="IPR021505">
    <property type="entry name" value="Phage_B3_Orf6"/>
</dbReference>
<keyword evidence="2" id="KW-1185">Reference proteome</keyword>
<organism evidence="1 2">
    <name type="scientific">Rhodopseudomonas rhenobacensis</name>
    <dbReference type="NCBI Taxonomy" id="87461"/>
    <lineage>
        <taxon>Bacteria</taxon>
        <taxon>Pseudomonadati</taxon>
        <taxon>Pseudomonadota</taxon>
        <taxon>Alphaproteobacteria</taxon>
        <taxon>Hyphomicrobiales</taxon>
        <taxon>Nitrobacteraceae</taxon>
        <taxon>Rhodopseudomonas</taxon>
    </lineage>
</organism>
<dbReference type="RefSeq" id="WP_184255970.1">
    <property type="nucleotide sequence ID" value="NZ_JACHIH010000006.1"/>
</dbReference>
<proteinExistence type="predicted"/>
<evidence type="ECO:0000313" key="1">
    <source>
        <dbReference type="EMBL" id="MBB5046762.1"/>
    </source>
</evidence>
<protein>
    <recommendedName>
        <fullName evidence="3">Sulfate transporter</fullName>
    </recommendedName>
</protein>
<dbReference type="AlphaFoldDB" id="A0A7W7Z2F9"/>
<dbReference type="EMBL" id="JACHIH010000006">
    <property type="protein sequence ID" value="MBB5046762.1"/>
    <property type="molecule type" value="Genomic_DNA"/>
</dbReference>
<dbReference type="Proteomes" id="UP000542353">
    <property type="component" value="Unassembled WGS sequence"/>
</dbReference>
<evidence type="ECO:0008006" key="3">
    <source>
        <dbReference type="Google" id="ProtNLM"/>
    </source>
</evidence>
<reference evidence="1 2" key="1">
    <citation type="submission" date="2020-08" db="EMBL/GenBank/DDBJ databases">
        <title>Genomic Encyclopedia of Type Strains, Phase IV (KMG-IV): sequencing the most valuable type-strain genomes for metagenomic binning, comparative biology and taxonomic classification.</title>
        <authorList>
            <person name="Goeker M."/>
        </authorList>
    </citation>
    <scope>NUCLEOTIDE SEQUENCE [LARGE SCALE GENOMIC DNA]</scope>
    <source>
        <strain evidence="1 2">DSM 12706</strain>
    </source>
</reference>
<accession>A0A7W7Z2F9</accession>
<dbReference type="Pfam" id="PF11363">
    <property type="entry name" value="DUF3164"/>
    <property type="match status" value="1"/>
</dbReference>
<gene>
    <name evidence="1" type="ORF">HNR60_001510</name>
</gene>
<sequence>MPEAATMQAPIADGTIEISGKMFMHDSSGRLVPTELIKPQYLLEDQTVRKIIGFAQELSDQITRFRGHTFDDVAAFGELLAEQYQAKRGGKKGNVTLSTFDGLFKVVVQVADQLSFGPELQVAKTLVDGCITAWSDGARSEIRALVDYAFQVDKEGRINRAALFQLRRLEIDDEQWRHAMAALGDAIRVVGSKEYVRFYRRPNLSAAWQPITIDLAAA</sequence>